<dbReference type="Pfam" id="PF01734">
    <property type="entry name" value="Patatin"/>
    <property type="match status" value="1"/>
</dbReference>
<evidence type="ECO:0000256" key="3">
    <source>
        <dbReference type="ARBA" id="ARBA00023098"/>
    </source>
</evidence>
<keyword evidence="7" id="KW-1185">Reference proteome</keyword>
<name>A0ABW2NUS8_9BACL</name>
<dbReference type="InterPro" id="IPR002641">
    <property type="entry name" value="PNPLA_dom"/>
</dbReference>
<dbReference type="InterPro" id="IPR050301">
    <property type="entry name" value="NTE"/>
</dbReference>
<evidence type="ECO:0000313" key="7">
    <source>
        <dbReference type="Proteomes" id="UP001596549"/>
    </source>
</evidence>
<feature type="short sequence motif" description="DGA/G" evidence="4">
    <location>
        <begin position="161"/>
        <end position="163"/>
    </location>
</feature>
<evidence type="ECO:0000259" key="5">
    <source>
        <dbReference type="PROSITE" id="PS51635"/>
    </source>
</evidence>
<evidence type="ECO:0000313" key="6">
    <source>
        <dbReference type="EMBL" id="MFC7373102.1"/>
    </source>
</evidence>
<dbReference type="InterPro" id="IPR045943">
    <property type="entry name" value="DUF6363"/>
</dbReference>
<dbReference type="SUPFAM" id="SSF52151">
    <property type="entry name" value="FabD/lysophospholipase-like"/>
    <property type="match status" value="1"/>
</dbReference>
<feature type="active site" description="Nucleophile" evidence="4">
    <location>
        <position position="39"/>
    </location>
</feature>
<dbReference type="PANTHER" id="PTHR14226">
    <property type="entry name" value="NEUROPATHY TARGET ESTERASE/SWISS CHEESE D.MELANOGASTER"/>
    <property type="match status" value="1"/>
</dbReference>
<protein>
    <submittedName>
        <fullName evidence="6">Patatin family protein</fullName>
    </submittedName>
</protein>
<feature type="active site" description="Proton acceptor" evidence="4">
    <location>
        <position position="161"/>
    </location>
</feature>
<accession>A0ABW2NUS8</accession>
<keyword evidence="1 4" id="KW-0378">Hydrolase</keyword>
<dbReference type="Proteomes" id="UP001596549">
    <property type="component" value="Unassembled WGS sequence"/>
</dbReference>
<feature type="short sequence motif" description="GXSXG" evidence="4">
    <location>
        <begin position="37"/>
        <end position="41"/>
    </location>
</feature>
<dbReference type="EMBL" id="JBHTCP010000050">
    <property type="protein sequence ID" value="MFC7373102.1"/>
    <property type="molecule type" value="Genomic_DNA"/>
</dbReference>
<dbReference type="InterPro" id="IPR016035">
    <property type="entry name" value="Acyl_Trfase/lysoPLipase"/>
</dbReference>
<evidence type="ECO:0000256" key="1">
    <source>
        <dbReference type="ARBA" id="ARBA00022801"/>
    </source>
</evidence>
<organism evidence="6 7">
    <name type="scientific">Fictibacillus iocasae</name>
    <dbReference type="NCBI Taxonomy" id="2715437"/>
    <lineage>
        <taxon>Bacteria</taxon>
        <taxon>Bacillati</taxon>
        <taxon>Bacillota</taxon>
        <taxon>Bacilli</taxon>
        <taxon>Bacillales</taxon>
        <taxon>Fictibacillaceae</taxon>
        <taxon>Fictibacillus</taxon>
    </lineage>
</organism>
<evidence type="ECO:0000256" key="4">
    <source>
        <dbReference type="PROSITE-ProRule" id="PRU01161"/>
    </source>
</evidence>
<gene>
    <name evidence="6" type="ORF">ACFQPF_15790</name>
</gene>
<evidence type="ECO:0000256" key="2">
    <source>
        <dbReference type="ARBA" id="ARBA00022963"/>
    </source>
</evidence>
<dbReference type="PROSITE" id="PS51635">
    <property type="entry name" value="PNPLA"/>
    <property type="match status" value="1"/>
</dbReference>
<proteinExistence type="predicted"/>
<dbReference type="Gene3D" id="3.40.1090.10">
    <property type="entry name" value="Cytosolic phospholipase A2 catalytic domain"/>
    <property type="match status" value="2"/>
</dbReference>
<dbReference type="Pfam" id="PF19890">
    <property type="entry name" value="DUF6363"/>
    <property type="match status" value="1"/>
</dbReference>
<keyword evidence="3 4" id="KW-0443">Lipid metabolism</keyword>
<dbReference type="PANTHER" id="PTHR14226:SF25">
    <property type="entry name" value="PHOSPHOESTERASE"/>
    <property type="match status" value="1"/>
</dbReference>
<dbReference type="CDD" id="cd07208">
    <property type="entry name" value="Pat_hypo_Ecoli_yjju_like"/>
    <property type="match status" value="1"/>
</dbReference>
<sequence>MDQIGLVLEGGGMRGVYTAGVLDVFMEQDLYFPYVIGVSAGACNATSYLSRQMGRNRTVNVDYCNHPEYLSYKNWLLKKKGLFGMDFIFDELPNKLVPFDYDSFHKANETFVIAATDCHTGKPVYYEKSKYGQDILTLLRASASLPFMTPAITYNGLHLLDGGISDPIPIQKAVQDGNVKNVIILTQNKGYRKTKPRMTWLIKRKYPQYKGLFDALSRRYETYNSTIDFIEREEEKGTVFVIRPIEKLEVGRIERNPIKLGALYEQGRNDAIRLGGKLTDFLQETKEKITS</sequence>
<comment type="caution">
    <text evidence="6">The sequence shown here is derived from an EMBL/GenBank/DDBJ whole genome shotgun (WGS) entry which is preliminary data.</text>
</comment>
<dbReference type="RefSeq" id="WP_379750697.1">
    <property type="nucleotide sequence ID" value="NZ_JBHTCP010000050.1"/>
</dbReference>
<reference evidence="7" key="1">
    <citation type="journal article" date="2019" name="Int. J. Syst. Evol. Microbiol.">
        <title>The Global Catalogue of Microorganisms (GCM) 10K type strain sequencing project: providing services to taxonomists for standard genome sequencing and annotation.</title>
        <authorList>
            <consortium name="The Broad Institute Genomics Platform"/>
            <consortium name="The Broad Institute Genome Sequencing Center for Infectious Disease"/>
            <person name="Wu L."/>
            <person name="Ma J."/>
        </authorList>
    </citation>
    <scope>NUCLEOTIDE SEQUENCE [LARGE SCALE GENOMIC DNA]</scope>
    <source>
        <strain evidence="7">NBRC 106396</strain>
    </source>
</reference>
<feature type="domain" description="PNPLA" evidence="5">
    <location>
        <begin position="6"/>
        <end position="174"/>
    </location>
</feature>
<dbReference type="InterPro" id="IPR037483">
    <property type="entry name" value="YjjU-like"/>
</dbReference>
<feature type="short sequence motif" description="GXGXXG" evidence="4">
    <location>
        <begin position="10"/>
        <end position="15"/>
    </location>
</feature>
<keyword evidence="2 4" id="KW-0442">Lipid degradation</keyword>